<dbReference type="InterPro" id="IPR007751">
    <property type="entry name" value="DUF676_lipase-like"/>
</dbReference>
<dbReference type="Gene3D" id="3.40.50.1820">
    <property type="entry name" value="alpha/beta hydrolase"/>
    <property type="match status" value="1"/>
</dbReference>
<dbReference type="GO" id="GO:0005783">
    <property type="term" value="C:endoplasmic reticulum"/>
    <property type="evidence" value="ECO:0007669"/>
    <property type="project" value="UniProtKB-SubCell"/>
</dbReference>
<proteinExistence type="inferred from homology"/>
<dbReference type="PANTHER" id="PTHR48182:SF2">
    <property type="entry name" value="PROTEIN SERAC1"/>
    <property type="match status" value="1"/>
</dbReference>
<organism evidence="10 11">
    <name type="scientific">Pseudallescheria apiosperma</name>
    <name type="common">Scedosporium apiospermum</name>
    <dbReference type="NCBI Taxonomy" id="563466"/>
    <lineage>
        <taxon>Eukaryota</taxon>
        <taxon>Fungi</taxon>
        <taxon>Dikarya</taxon>
        <taxon>Ascomycota</taxon>
        <taxon>Pezizomycotina</taxon>
        <taxon>Sordariomycetes</taxon>
        <taxon>Hypocreomycetidae</taxon>
        <taxon>Microascales</taxon>
        <taxon>Microascaceae</taxon>
        <taxon>Scedosporium</taxon>
    </lineage>
</organism>
<evidence type="ECO:0000256" key="3">
    <source>
        <dbReference type="ARBA" id="ARBA00004370"/>
    </source>
</evidence>
<keyword evidence="7" id="KW-0472">Membrane</keyword>
<evidence type="ECO:0000313" key="11">
    <source>
        <dbReference type="Proteomes" id="UP000028545"/>
    </source>
</evidence>
<evidence type="ECO:0000256" key="6">
    <source>
        <dbReference type="ARBA" id="ARBA00023128"/>
    </source>
</evidence>
<dbReference type="GO" id="GO:0016020">
    <property type="term" value="C:membrane"/>
    <property type="evidence" value="ECO:0007669"/>
    <property type="project" value="UniProtKB-SubCell"/>
</dbReference>
<evidence type="ECO:0000256" key="4">
    <source>
        <dbReference type="ARBA" id="ARBA00007920"/>
    </source>
</evidence>
<dbReference type="GeneID" id="27718215"/>
<dbReference type="OrthoDB" id="1658288at2759"/>
<evidence type="ECO:0000256" key="1">
    <source>
        <dbReference type="ARBA" id="ARBA00004173"/>
    </source>
</evidence>
<dbReference type="InterPro" id="IPR029058">
    <property type="entry name" value="AB_hydrolase_fold"/>
</dbReference>
<evidence type="ECO:0000256" key="2">
    <source>
        <dbReference type="ARBA" id="ARBA00004240"/>
    </source>
</evidence>
<dbReference type="AlphaFoldDB" id="A0A084GHG1"/>
<accession>A0A084GHG1</accession>
<comment type="caution">
    <text evidence="10">The sequence shown here is derived from an EMBL/GenBank/DDBJ whole genome shotgun (WGS) entry which is preliminary data.</text>
</comment>
<feature type="domain" description="DUF676" evidence="9">
    <location>
        <begin position="25"/>
        <end position="153"/>
    </location>
</feature>
<keyword evidence="5" id="KW-0256">Endoplasmic reticulum</keyword>
<reference evidence="10 11" key="1">
    <citation type="journal article" date="2014" name="Genome Announc.">
        <title>Draft genome sequence of the pathogenic fungus Scedosporium apiospermum.</title>
        <authorList>
            <person name="Vandeputte P."/>
            <person name="Ghamrawi S."/>
            <person name="Rechenmann M."/>
            <person name="Iltis A."/>
            <person name="Giraud S."/>
            <person name="Fleury M."/>
            <person name="Thornton C."/>
            <person name="Delhaes L."/>
            <person name="Meyer W."/>
            <person name="Papon N."/>
            <person name="Bouchara J.P."/>
        </authorList>
    </citation>
    <scope>NUCLEOTIDE SEQUENCE [LARGE SCALE GENOMIC DNA]</scope>
    <source>
        <strain evidence="10 11">IHEM 14462</strain>
    </source>
</reference>
<evidence type="ECO:0000256" key="7">
    <source>
        <dbReference type="ARBA" id="ARBA00023136"/>
    </source>
</evidence>
<comment type="subcellular location">
    <subcellularLocation>
        <location evidence="2">Endoplasmic reticulum</location>
    </subcellularLocation>
    <subcellularLocation>
        <location evidence="3">Membrane</location>
    </subcellularLocation>
    <subcellularLocation>
        <location evidence="1">Mitochondrion</location>
    </subcellularLocation>
</comment>
<dbReference type="PANTHER" id="PTHR48182">
    <property type="entry name" value="PROTEIN SERAC1"/>
    <property type="match status" value="1"/>
</dbReference>
<dbReference type="InterPro" id="IPR052374">
    <property type="entry name" value="SERAC1"/>
</dbReference>
<protein>
    <recommendedName>
        <fullName evidence="9">DUF676 domain-containing protein</fullName>
    </recommendedName>
</protein>
<name>A0A084GHG1_PSEDA</name>
<feature type="compositionally biased region" description="Polar residues" evidence="8">
    <location>
        <begin position="355"/>
        <end position="364"/>
    </location>
</feature>
<evidence type="ECO:0000256" key="5">
    <source>
        <dbReference type="ARBA" id="ARBA00022824"/>
    </source>
</evidence>
<feature type="region of interest" description="Disordered" evidence="8">
    <location>
        <begin position="347"/>
        <end position="373"/>
    </location>
</feature>
<comment type="similarity">
    <text evidence="4">Belongs to the putative lipase ROG1 family.</text>
</comment>
<keyword evidence="11" id="KW-1185">Reference proteome</keyword>
<dbReference type="Pfam" id="PF05057">
    <property type="entry name" value="DUF676"/>
    <property type="match status" value="1"/>
</dbReference>
<dbReference type="OMA" id="WAKKEMN"/>
<dbReference type="EMBL" id="JOWA01000011">
    <property type="protein sequence ID" value="KEZ46773.1"/>
    <property type="molecule type" value="Genomic_DNA"/>
</dbReference>
<sequence length="390" mass="43106">MAKRLLLKVLYDPSKEVLVVPNIDVILVHGLDGDPTRTWTHKASGVIWPQELLPLNLPHARVLSFGYNGDTHRNDSIAGIRGNARALVSQLRGRRRHAKPDRPIVFVAHCLGGLIVKQALCFANGEKEYQNIASATRTIMFFGTPHFGSDKKQWELIAKAFSPLDRSIGGNGKSNVSPLVKAMIRDSDDLQEIEEDFREIAPKYKIINFYETCVWPNTKKCIVDETSARMMIDGEEAVAVGADHVGMCQFENDEDPAFIEVCQRIEDAVGADSDADGGLSDDDAEVSHQQVEVEEVNPRSMRGGSSVRVMMLEYTAPTPDMNDANFLLMRDNKGSEYRQAGDAVPAYRRVRPARDTTTTNSSGRSPLAEESGSFLSRLFGKSMSFSSGRA</sequence>
<evidence type="ECO:0000313" key="10">
    <source>
        <dbReference type="EMBL" id="KEZ46773.1"/>
    </source>
</evidence>
<gene>
    <name evidence="10" type="ORF">SAPIO_CDS0063</name>
</gene>
<dbReference type="KEGG" id="sapo:SAPIO_CDS0063"/>
<evidence type="ECO:0000256" key="8">
    <source>
        <dbReference type="SAM" id="MobiDB-lite"/>
    </source>
</evidence>
<keyword evidence="6" id="KW-0496">Mitochondrion</keyword>
<dbReference type="VEuPathDB" id="FungiDB:SAPIO_CDS0063"/>
<dbReference type="SUPFAM" id="SSF53474">
    <property type="entry name" value="alpha/beta-Hydrolases"/>
    <property type="match status" value="1"/>
</dbReference>
<dbReference type="HOGENOM" id="CLU_000288_182_1_1"/>
<evidence type="ECO:0000259" key="9">
    <source>
        <dbReference type="Pfam" id="PF05057"/>
    </source>
</evidence>
<dbReference type="RefSeq" id="XP_016646572.1">
    <property type="nucleotide sequence ID" value="XM_016782939.1"/>
</dbReference>
<dbReference type="GO" id="GO:0005739">
    <property type="term" value="C:mitochondrion"/>
    <property type="evidence" value="ECO:0007669"/>
    <property type="project" value="UniProtKB-SubCell"/>
</dbReference>
<dbReference type="Proteomes" id="UP000028545">
    <property type="component" value="Unassembled WGS sequence"/>
</dbReference>